<dbReference type="GO" id="GO:0009073">
    <property type="term" value="P:aromatic amino acid family biosynthetic process"/>
    <property type="evidence" value="ECO:0007669"/>
    <property type="project" value="UniProtKB-KW"/>
</dbReference>
<dbReference type="PANTHER" id="PTHR21089:SF1">
    <property type="entry name" value="BIFUNCTIONAL 3-DEHYDROQUINATE DEHYDRATASE_SHIKIMATE DEHYDROGENASE, CHLOROPLASTIC"/>
    <property type="match status" value="1"/>
</dbReference>
<keyword evidence="3" id="KW-0560">Oxidoreductase</keyword>
<evidence type="ECO:0000313" key="5">
    <source>
        <dbReference type="EMBL" id="MTT74720.1"/>
    </source>
</evidence>
<evidence type="ECO:0000313" key="6">
    <source>
        <dbReference type="EMBL" id="MTU02851.1"/>
    </source>
</evidence>
<reference evidence="7 8" key="1">
    <citation type="journal article" date="2019" name="Nat. Med.">
        <title>A library of human gut bacterial isolates paired with longitudinal multiomics data enables mechanistic microbiome research.</title>
        <authorList>
            <person name="Poyet M."/>
            <person name="Groussin M."/>
            <person name="Gibbons S.M."/>
            <person name="Avila-Pacheco J."/>
            <person name="Jiang X."/>
            <person name="Kearney S.M."/>
            <person name="Perrotta A.R."/>
            <person name="Berdy B."/>
            <person name="Zhao S."/>
            <person name="Lieberman T.D."/>
            <person name="Swanson P.K."/>
            <person name="Smith M."/>
            <person name="Roesemann S."/>
            <person name="Alexander J.E."/>
            <person name="Rich S.A."/>
            <person name="Livny J."/>
            <person name="Vlamakis H."/>
            <person name="Clish C."/>
            <person name="Bullock K."/>
            <person name="Deik A."/>
            <person name="Scott J."/>
            <person name="Pierce K.A."/>
            <person name="Xavier R.J."/>
            <person name="Alm E.J."/>
        </authorList>
    </citation>
    <scope>NUCLEOTIDE SEQUENCE [LARGE SCALE GENOMIC DNA]</scope>
    <source>
        <strain evidence="5 8">BIOML-A13</strain>
        <strain evidence="6 7">BIOML-A3</strain>
    </source>
</reference>
<comment type="caution">
    <text evidence="5">The sequence shown here is derived from an EMBL/GenBank/DDBJ whole genome shotgun (WGS) entry which is preliminary data.</text>
</comment>
<evidence type="ECO:0000256" key="3">
    <source>
        <dbReference type="HAMAP-Rule" id="MF_00222"/>
    </source>
</evidence>
<comment type="pathway">
    <text evidence="1 3">Metabolic intermediate biosynthesis; chorismate biosynthesis; chorismate from D-erythrose 4-phosphate and phosphoenolpyruvate: step 4/7.</text>
</comment>
<name>A0A7X2XDI8_9FIRM</name>
<dbReference type="SUPFAM" id="SSF53223">
    <property type="entry name" value="Aminoacid dehydrogenase-like, N-terminal domain"/>
    <property type="match status" value="1"/>
</dbReference>
<comment type="caution">
    <text evidence="3">Lacks conserved residue(s) required for the propagation of feature annotation.</text>
</comment>
<dbReference type="InterPro" id="IPR022893">
    <property type="entry name" value="Shikimate_DH_fam"/>
</dbReference>
<dbReference type="HAMAP" id="MF_00222">
    <property type="entry name" value="Shikimate_DH_AroE"/>
    <property type="match status" value="1"/>
</dbReference>
<gene>
    <name evidence="3" type="primary">aroE</name>
    <name evidence="5" type="ORF">GMD11_00355</name>
    <name evidence="6" type="ORF">GMD18_00350</name>
</gene>
<comment type="subunit">
    <text evidence="3">Homodimer.</text>
</comment>
<organism evidence="5 8">
    <name type="scientific">Phascolarctobacterium faecium</name>
    <dbReference type="NCBI Taxonomy" id="33025"/>
    <lineage>
        <taxon>Bacteria</taxon>
        <taxon>Bacillati</taxon>
        <taxon>Bacillota</taxon>
        <taxon>Negativicutes</taxon>
        <taxon>Acidaminococcales</taxon>
        <taxon>Acidaminococcaceae</taxon>
        <taxon>Phascolarctobacterium</taxon>
    </lineage>
</organism>
<dbReference type="Gene3D" id="3.40.50.10860">
    <property type="entry name" value="Leucine Dehydrogenase, chain A, domain 1"/>
    <property type="match status" value="1"/>
</dbReference>
<dbReference type="GO" id="GO:0009423">
    <property type="term" value="P:chorismate biosynthetic process"/>
    <property type="evidence" value="ECO:0007669"/>
    <property type="project" value="UniProtKB-UniRule"/>
</dbReference>
<dbReference type="AlphaFoldDB" id="A0A7X2XDI8"/>
<keyword evidence="2 3" id="KW-0057">Aromatic amino acid biosynthesis</keyword>
<proteinExistence type="inferred from homology"/>
<comment type="catalytic activity">
    <reaction evidence="3">
        <text>shikimate + NADP(+) = 3-dehydroshikimate + NADPH + H(+)</text>
        <dbReference type="Rhea" id="RHEA:17737"/>
        <dbReference type="ChEBI" id="CHEBI:15378"/>
        <dbReference type="ChEBI" id="CHEBI:16630"/>
        <dbReference type="ChEBI" id="CHEBI:36208"/>
        <dbReference type="ChEBI" id="CHEBI:57783"/>
        <dbReference type="ChEBI" id="CHEBI:58349"/>
        <dbReference type="EC" id="1.1.1.25"/>
    </reaction>
</comment>
<dbReference type="PANTHER" id="PTHR21089">
    <property type="entry name" value="SHIKIMATE DEHYDROGENASE"/>
    <property type="match status" value="1"/>
</dbReference>
<dbReference type="InterPro" id="IPR046346">
    <property type="entry name" value="Aminoacid_DH-like_N_sf"/>
</dbReference>
<protein>
    <recommendedName>
        <fullName evidence="3">Shikimate dehydrogenase (NADP(+))</fullName>
        <shortName evidence="3">SDH</shortName>
        <ecNumber evidence="3">1.1.1.25</ecNumber>
    </recommendedName>
</protein>
<dbReference type="InterPro" id="IPR036291">
    <property type="entry name" value="NAD(P)-bd_dom_sf"/>
</dbReference>
<feature type="domain" description="Shikimate dehydrogenase substrate binding N-terminal" evidence="4">
    <location>
        <begin position="6"/>
        <end position="87"/>
    </location>
</feature>
<feature type="binding site" evidence="3">
    <location>
        <position position="216"/>
    </location>
    <ligand>
        <name>shikimate</name>
        <dbReference type="ChEBI" id="CHEBI:36208"/>
    </ligand>
</feature>
<evidence type="ECO:0000256" key="1">
    <source>
        <dbReference type="ARBA" id="ARBA00004871"/>
    </source>
</evidence>
<dbReference type="OrthoDB" id="9792692at2"/>
<dbReference type="SUPFAM" id="SSF51735">
    <property type="entry name" value="NAD(P)-binding Rossmann-fold domains"/>
    <property type="match status" value="1"/>
</dbReference>
<dbReference type="CDD" id="cd01065">
    <property type="entry name" value="NAD_bind_Shikimate_DH"/>
    <property type="match status" value="1"/>
</dbReference>
<accession>A0A7X2XDI8</accession>
<comment type="function">
    <text evidence="3">Involved in the biosynthesis of the chorismate, which leads to the biosynthesis of aromatic amino acids. Catalyzes the reversible NADPH linked reduction of 3-dehydroshikimate (DHSA) to yield shikimate (SA).</text>
</comment>
<feature type="binding site" evidence="3">
    <location>
        <position position="214"/>
    </location>
    <ligand>
        <name>NADP(+)</name>
        <dbReference type="ChEBI" id="CHEBI:58349"/>
    </ligand>
</feature>
<dbReference type="GO" id="GO:0019632">
    <property type="term" value="P:shikimate metabolic process"/>
    <property type="evidence" value="ECO:0007669"/>
    <property type="project" value="TreeGrafter"/>
</dbReference>
<feature type="binding site" evidence="3">
    <location>
        <position position="244"/>
    </location>
    <ligand>
        <name>shikimate</name>
        <dbReference type="ChEBI" id="CHEBI:36208"/>
    </ligand>
</feature>
<dbReference type="Pfam" id="PF08501">
    <property type="entry name" value="Shikimate_dh_N"/>
    <property type="match status" value="1"/>
</dbReference>
<feature type="binding site" evidence="3">
    <location>
        <position position="60"/>
    </location>
    <ligand>
        <name>shikimate</name>
        <dbReference type="ChEBI" id="CHEBI:36208"/>
    </ligand>
</feature>
<dbReference type="GO" id="GO:0005829">
    <property type="term" value="C:cytosol"/>
    <property type="evidence" value="ECO:0007669"/>
    <property type="project" value="TreeGrafter"/>
</dbReference>
<dbReference type="RefSeq" id="WP_155163407.1">
    <property type="nucleotide sequence ID" value="NZ_WNBG01000001.1"/>
</dbReference>
<dbReference type="EC" id="1.1.1.25" evidence="3"/>
<keyword evidence="3" id="KW-0028">Amino-acid biosynthesis</keyword>
<dbReference type="GO" id="GO:0050661">
    <property type="term" value="F:NADP binding"/>
    <property type="evidence" value="ECO:0007669"/>
    <property type="project" value="TreeGrafter"/>
</dbReference>
<comment type="similarity">
    <text evidence="3">Belongs to the shikimate dehydrogenase family.</text>
</comment>
<dbReference type="GO" id="GO:0004764">
    <property type="term" value="F:shikimate 3-dehydrogenase (NADP+) activity"/>
    <property type="evidence" value="ECO:0007669"/>
    <property type="project" value="UniProtKB-UniRule"/>
</dbReference>
<dbReference type="Proteomes" id="UP000484547">
    <property type="component" value="Unassembled WGS sequence"/>
</dbReference>
<evidence type="ECO:0000313" key="8">
    <source>
        <dbReference type="Proteomes" id="UP000484547"/>
    </source>
</evidence>
<dbReference type="UniPathway" id="UPA00053">
    <property type="reaction ID" value="UER00087"/>
</dbReference>
<dbReference type="Proteomes" id="UP000443070">
    <property type="component" value="Unassembled WGS sequence"/>
</dbReference>
<dbReference type="Gene3D" id="3.40.50.720">
    <property type="entry name" value="NAD(P)-binding Rossmann-like Domain"/>
    <property type="match status" value="1"/>
</dbReference>
<dbReference type="EMBL" id="WNBM01000001">
    <property type="protein sequence ID" value="MTT74720.1"/>
    <property type="molecule type" value="Genomic_DNA"/>
</dbReference>
<feature type="binding site" evidence="3">
    <location>
        <position position="100"/>
    </location>
    <ligand>
        <name>shikimate</name>
        <dbReference type="ChEBI" id="CHEBI:36208"/>
    </ligand>
</feature>
<keyword evidence="3" id="KW-0521">NADP</keyword>
<feature type="binding site" evidence="3">
    <location>
        <begin position="14"/>
        <end position="16"/>
    </location>
    <ligand>
        <name>shikimate</name>
        <dbReference type="ChEBI" id="CHEBI:36208"/>
    </ligand>
</feature>
<feature type="binding site" evidence="3">
    <location>
        <position position="237"/>
    </location>
    <ligand>
        <name>NADP(+)</name>
        <dbReference type="ChEBI" id="CHEBI:58349"/>
    </ligand>
</feature>
<keyword evidence="7" id="KW-1185">Reference proteome</keyword>
<feature type="active site" description="Proton acceptor" evidence="3">
    <location>
        <position position="64"/>
    </location>
</feature>
<dbReference type="EMBL" id="WNBW01000001">
    <property type="protein sequence ID" value="MTU02851.1"/>
    <property type="molecule type" value="Genomic_DNA"/>
</dbReference>
<feature type="binding site" evidence="3">
    <location>
        <position position="85"/>
    </location>
    <ligand>
        <name>shikimate</name>
        <dbReference type="ChEBI" id="CHEBI:36208"/>
    </ligand>
</feature>
<evidence type="ECO:0000256" key="2">
    <source>
        <dbReference type="ARBA" id="ARBA00023141"/>
    </source>
</evidence>
<sequence>MVHFGLIGARLGHSLSPQIHQLIFKELGVEGTYDLLEIPPEELYASVHELRGKYCGVNVTIPHKINVMAALTTLSMEAQAIGAVNTIHFHNGAIRGYNTDYAGFGRLLENNGIEVQGKSAAVLGTGGVSRAVLQYLIDHGVSKIFLVSRNTQSIAPYMKTLCSSVPTQFVNYVHLERYTGDLLINCTPVGMYPKTDVSPVGLETVEHFETAVDLIYNPSKTLFLQQAEQLGKKAVNGMLMLVAQAVAAEEIWLQREISNDVILKVAAEMEKQL</sequence>
<evidence type="ECO:0000259" key="4">
    <source>
        <dbReference type="Pfam" id="PF08501"/>
    </source>
</evidence>
<evidence type="ECO:0000313" key="7">
    <source>
        <dbReference type="Proteomes" id="UP000443070"/>
    </source>
</evidence>
<dbReference type="GO" id="GO:0008652">
    <property type="term" value="P:amino acid biosynthetic process"/>
    <property type="evidence" value="ECO:0007669"/>
    <property type="project" value="UniProtKB-KW"/>
</dbReference>
<dbReference type="InterPro" id="IPR013708">
    <property type="entry name" value="Shikimate_DH-bd_N"/>
</dbReference>